<dbReference type="SMART" id="SM00849">
    <property type="entry name" value="Lactamase_B"/>
    <property type="match status" value="1"/>
</dbReference>
<keyword evidence="2" id="KW-0378">Hydrolase</keyword>
<dbReference type="Gene3D" id="3.60.15.10">
    <property type="entry name" value="Ribonuclease Z/Hydroxyacylglutathione hydrolase-like"/>
    <property type="match status" value="1"/>
</dbReference>
<dbReference type="GO" id="GO:0016787">
    <property type="term" value="F:hydrolase activity"/>
    <property type="evidence" value="ECO:0007669"/>
    <property type="project" value="UniProtKB-KW"/>
</dbReference>
<dbReference type="InterPro" id="IPR036866">
    <property type="entry name" value="RibonucZ/Hydroxyglut_hydro"/>
</dbReference>
<dbReference type="EMBL" id="CADCWL010000001">
    <property type="protein sequence ID" value="CAA9542182.1"/>
    <property type="molecule type" value="Genomic_DNA"/>
</dbReference>
<sequence>MPQLTFLGTGTSNGIPVIGCDCAVCRSSDPRDRRSRSSAVVHVGERAFLIDTATELRLQALAVGLRRVDAVLMTHPHADHTGGFDDLRRFNELQGRHLPVFADPGTAAVLADRFAYTFADQYAFYGGKPDLTLHPVDGPFDLDGCKVVPIPVFHGRLPILGYRFGDLAYVTDAKTILDSSLALLEGLDVLVLNALRERPHPTHLSLPEAVAIVRKLRPRAAYLTHLSHELGHAAATALLPAGIEVAFDGLTVASAGTRMPPP</sequence>
<gene>
    <name evidence="2" type="ORF">AVDCRST_MAG19-1631</name>
</gene>
<accession>A0A6J4U7R7</accession>
<dbReference type="PANTHER" id="PTHR42663">
    <property type="entry name" value="HYDROLASE C777.06C-RELATED-RELATED"/>
    <property type="match status" value="1"/>
</dbReference>
<dbReference type="CDD" id="cd16279">
    <property type="entry name" value="metallo-hydrolase-like_MBL-fold"/>
    <property type="match status" value="1"/>
</dbReference>
<dbReference type="Pfam" id="PF12706">
    <property type="entry name" value="Lactamase_B_2"/>
    <property type="match status" value="1"/>
</dbReference>
<evidence type="ECO:0000313" key="2">
    <source>
        <dbReference type="EMBL" id="CAA9542182.1"/>
    </source>
</evidence>
<feature type="domain" description="Metallo-beta-lactamase" evidence="1">
    <location>
        <begin position="35"/>
        <end position="225"/>
    </location>
</feature>
<dbReference type="SUPFAM" id="SSF56281">
    <property type="entry name" value="Metallo-hydrolase/oxidoreductase"/>
    <property type="match status" value="1"/>
</dbReference>
<dbReference type="PANTHER" id="PTHR42663:SF6">
    <property type="entry name" value="HYDROLASE C777.06C-RELATED"/>
    <property type="match status" value="1"/>
</dbReference>
<evidence type="ECO:0000259" key="1">
    <source>
        <dbReference type="SMART" id="SM00849"/>
    </source>
</evidence>
<dbReference type="AlphaFoldDB" id="A0A6J4U7R7"/>
<protein>
    <submittedName>
        <fullName evidence="2">Metal-dependent hydrolases of the beta-lactamase superfamily I PhnP protein</fullName>
    </submittedName>
</protein>
<dbReference type="InterPro" id="IPR001279">
    <property type="entry name" value="Metallo-B-lactamas"/>
</dbReference>
<reference evidence="2" key="1">
    <citation type="submission" date="2020-02" db="EMBL/GenBank/DDBJ databases">
        <authorList>
            <person name="Meier V. D."/>
        </authorList>
    </citation>
    <scope>NUCLEOTIDE SEQUENCE</scope>
    <source>
        <strain evidence="2">AVDCRST_MAG19</strain>
    </source>
</reference>
<proteinExistence type="predicted"/>
<organism evidence="2">
    <name type="scientific">uncultured Thermomicrobiales bacterium</name>
    <dbReference type="NCBI Taxonomy" id="1645740"/>
    <lineage>
        <taxon>Bacteria</taxon>
        <taxon>Pseudomonadati</taxon>
        <taxon>Thermomicrobiota</taxon>
        <taxon>Thermomicrobia</taxon>
        <taxon>Thermomicrobiales</taxon>
        <taxon>environmental samples</taxon>
    </lineage>
</organism>
<name>A0A6J4U7R7_9BACT</name>